<comment type="caution">
    <text evidence="10">The sequence shown here is derived from an EMBL/GenBank/DDBJ whole genome shotgun (WGS) entry which is preliminary data.</text>
</comment>
<dbReference type="Gene3D" id="2.40.110.20">
    <property type="match status" value="1"/>
</dbReference>
<organism evidence="10 11">
    <name type="scientific">Dietzia kunjamensis subsp. schimae</name>
    <dbReference type="NCBI Taxonomy" id="498198"/>
    <lineage>
        <taxon>Bacteria</taxon>
        <taxon>Bacillati</taxon>
        <taxon>Actinomycetota</taxon>
        <taxon>Actinomycetes</taxon>
        <taxon>Mycobacteriales</taxon>
        <taxon>Dietziaceae</taxon>
        <taxon>Dietzia</taxon>
    </lineage>
</organism>
<keyword evidence="11" id="KW-1185">Reference proteome</keyword>
<reference evidence="10 11" key="1">
    <citation type="submission" date="2017-05" db="EMBL/GenBank/DDBJ databases">
        <authorList>
            <person name="Varghese N."/>
            <person name="Submissions S."/>
        </authorList>
    </citation>
    <scope>NUCLEOTIDE SEQUENCE [LARGE SCALE GENOMIC DNA]</scope>
    <source>
        <strain evidence="10 11">DSM 45139</strain>
    </source>
</reference>
<keyword evidence="4 6" id="KW-0274">FAD</keyword>
<protein>
    <submittedName>
        <fullName evidence="10">Acyl-CoA dehydrogenase</fullName>
    </submittedName>
</protein>
<evidence type="ECO:0000259" key="7">
    <source>
        <dbReference type="Pfam" id="PF00441"/>
    </source>
</evidence>
<dbReference type="Proteomes" id="UP000315460">
    <property type="component" value="Unassembled WGS sequence"/>
</dbReference>
<dbReference type="Pfam" id="PF02770">
    <property type="entry name" value="Acyl-CoA_dh_M"/>
    <property type="match status" value="1"/>
</dbReference>
<dbReference type="EMBL" id="FXTG01000004">
    <property type="protein sequence ID" value="SMO73420.1"/>
    <property type="molecule type" value="Genomic_DNA"/>
</dbReference>
<evidence type="ECO:0000313" key="10">
    <source>
        <dbReference type="EMBL" id="SMO73420.1"/>
    </source>
</evidence>
<feature type="domain" description="Acetyl-CoA dehydrogenase-like C-terminal" evidence="9">
    <location>
        <begin position="474"/>
        <end position="615"/>
    </location>
</feature>
<sequence length="619" mass="66281">MSHYRSNPRDLEFVLFDVFGLDEILERDDATELDGDTVRTMLREAAALAEGPVAASFTTADRNPPTFDPETHEVTLHPDYVASVRAWQDAGWGLVGVDPAVGGVAAPRLVTWAISEFLVGANPSIFMYLSGPLFAGIMHSIGNEQQKTWATKIIERNHGSSMMLTEAEVGSDVGAVRTKAIEQPDGTWHIEGTKRFITGADTGDLFENIWHQVLARPEGAGPGTKGLSYFLVPKYMPDPETAAPGERNGVYVTGIEKKMGLAASATCEVAFGAHGRPAVGFLAGDVHLGIKQMFKTIEAARMMVGTKAISTLSTGYLNALEFARERVQGNDMADAGNPDATKVTVIHHPDVRRSLLTQKAYAEGLRAVYLYAAAHQDIVSAEVVSGAGPELAHTVNDLLLPIVKGVGSERSYQCLAESLQCFGGSGYLKDHPVEQYLRDAKIDSLYEGTTAIQAQDFFFRKIIRDGGTALGHVAAQIHRTVDEAGPAETGPAETGPAELETARAGVAGALADVESMVGTLTEHLMGAQEDPEKLYLIGLGAVPLLMAVGDLMVGWMLLREAGVALDRLPEATGDDHDFYTGKVTVANFFARAHLPQVGAARATIEALDVDVMHMPEGAF</sequence>
<dbReference type="InterPro" id="IPR009100">
    <property type="entry name" value="AcylCoA_DH/oxidase_NM_dom_sf"/>
</dbReference>
<dbReference type="SUPFAM" id="SSF47203">
    <property type="entry name" value="Acyl-CoA dehydrogenase C-terminal domain-like"/>
    <property type="match status" value="1"/>
</dbReference>
<evidence type="ECO:0000313" key="11">
    <source>
        <dbReference type="Proteomes" id="UP000315460"/>
    </source>
</evidence>
<accession>A0ABY1N1N8</accession>
<evidence type="ECO:0000256" key="4">
    <source>
        <dbReference type="ARBA" id="ARBA00022827"/>
    </source>
</evidence>
<dbReference type="SUPFAM" id="SSF56645">
    <property type="entry name" value="Acyl-CoA dehydrogenase NM domain-like"/>
    <property type="match status" value="1"/>
</dbReference>
<name>A0ABY1N1N8_9ACTN</name>
<dbReference type="InterPro" id="IPR036250">
    <property type="entry name" value="AcylCo_DH-like_C"/>
</dbReference>
<dbReference type="InterPro" id="IPR025878">
    <property type="entry name" value="Acyl-CoA_dh-like_C_dom"/>
</dbReference>
<dbReference type="InterPro" id="IPR006091">
    <property type="entry name" value="Acyl-CoA_Oxase/DH_mid-dom"/>
</dbReference>
<comment type="similarity">
    <text evidence="2 6">Belongs to the acyl-CoA dehydrogenase family.</text>
</comment>
<evidence type="ECO:0000256" key="1">
    <source>
        <dbReference type="ARBA" id="ARBA00001974"/>
    </source>
</evidence>
<feature type="domain" description="Acyl-CoA dehydrogenase/oxidase C-terminal" evidence="7">
    <location>
        <begin position="289"/>
        <end position="454"/>
    </location>
</feature>
<evidence type="ECO:0000256" key="3">
    <source>
        <dbReference type="ARBA" id="ARBA00022630"/>
    </source>
</evidence>
<feature type="domain" description="Acyl-CoA oxidase/dehydrogenase middle" evidence="8">
    <location>
        <begin position="161"/>
        <end position="271"/>
    </location>
</feature>
<evidence type="ECO:0000256" key="5">
    <source>
        <dbReference type="ARBA" id="ARBA00023002"/>
    </source>
</evidence>
<comment type="cofactor">
    <cofactor evidence="1 6">
        <name>FAD</name>
        <dbReference type="ChEBI" id="CHEBI:57692"/>
    </cofactor>
</comment>
<evidence type="ECO:0000256" key="2">
    <source>
        <dbReference type="ARBA" id="ARBA00009347"/>
    </source>
</evidence>
<dbReference type="PANTHER" id="PTHR42803">
    <property type="entry name" value="ACYL-COA DEHYDROGENASE"/>
    <property type="match status" value="1"/>
</dbReference>
<dbReference type="PANTHER" id="PTHR42803:SF1">
    <property type="entry name" value="BROAD-SPECIFICITY LINEAR ACYL-COA DEHYDROGENASE FADE5"/>
    <property type="match status" value="1"/>
</dbReference>
<evidence type="ECO:0000256" key="6">
    <source>
        <dbReference type="RuleBase" id="RU362125"/>
    </source>
</evidence>
<dbReference type="RefSeq" id="WP_067719036.1">
    <property type="nucleotide sequence ID" value="NZ_BAAAQH010000012.1"/>
</dbReference>
<dbReference type="GeneID" id="97369180"/>
<dbReference type="InterPro" id="IPR052166">
    <property type="entry name" value="Diverse_Acyl-CoA_DH"/>
</dbReference>
<dbReference type="InterPro" id="IPR009075">
    <property type="entry name" value="AcylCo_DH/oxidase_C"/>
</dbReference>
<evidence type="ECO:0000259" key="8">
    <source>
        <dbReference type="Pfam" id="PF02770"/>
    </source>
</evidence>
<keyword evidence="3 6" id="KW-0285">Flavoprotein</keyword>
<dbReference type="Pfam" id="PF12806">
    <property type="entry name" value="Acyl-CoA_dh_C"/>
    <property type="match status" value="1"/>
</dbReference>
<evidence type="ECO:0000259" key="9">
    <source>
        <dbReference type="Pfam" id="PF12806"/>
    </source>
</evidence>
<keyword evidence="5 6" id="KW-0560">Oxidoreductase</keyword>
<dbReference type="Pfam" id="PF00441">
    <property type="entry name" value="Acyl-CoA_dh_1"/>
    <property type="match status" value="1"/>
</dbReference>
<dbReference type="Gene3D" id="1.20.140.10">
    <property type="entry name" value="Butyryl-CoA Dehydrogenase, subunit A, domain 3"/>
    <property type="match status" value="1"/>
</dbReference>
<proteinExistence type="inferred from homology"/>
<gene>
    <name evidence="10" type="ORF">SAMN06265174_104290</name>
</gene>